<evidence type="ECO:0000256" key="1">
    <source>
        <dbReference type="SAM" id="MobiDB-lite"/>
    </source>
</evidence>
<keyword evidence="3" id="KW-1185">Reference proteome</keyword>
<sequence length="89" mass="10285">MSVYNGAESRDVRFGTATPSFDDKAMERRVAKLEHQLQVLSLDFRKHSIDMKSALRHVIKTTNEVVKVVREEEQAESEEETEKAEHIQN</sequence>
<evidence type="ECO:0000313" key="3">
    <source>
        <dbReference type="Proteomes" id="UP001190700"/>
    </source>
</evidence>
<comment type="caution">
    <text evidence="2">The sequence shown here is derived from an EMBL/GenBank/DDBJ whole genome shotgun (WGS) entry which is preliminary data.</text>
</comment>
<gene>
    <name evidence="2" type="ORF">CYMTET_29124</name>
</gene>
<feature type="region of interest" description="Disordered" evidence="1">
    <location>
        <begin position="70"/>
        <end position="89"/>
    </location>
</feature>
<name>A0AAE0FLR2_9CHLO</name>
<dbReference type="Proteomes" id="UP001190700">
    <property type="component" value="Unassembled WGS sequence"/>
</dbReference>
<accession>A0AAE0FLR2</accession>
<organism evidence="2 3">
    <name type="scientific">Cymbomonas tetramitiformis</name>
    <dbReference type="NCBI Taxonomy" id="36881"/>
    <lineage>
        <taxon>Eukaryota</taxon>
        <taxon>Viridiplantae</taxon>
        <taxon>Chlorophyta</taxon>
        <taxon>Pyramimonadophyceae</taxon>
        <taxon>Pyramimonadales</taxon>
        <taxon>Pyramimonadaceae</taxon>
        <taxon>Cymbomonas</taxon>
    </lineage>
</organism>
<protein>
    <submittedName>
        <fullName evidence="2">Uncharacterized protein</fullName>
    </submittedName>
</protein>
<dbReference type="EMBL" id="LGRX02016516">
    <property type="protein sequence ID" value="KAK3262002.1"/>
    <property type="molecule type" value="Genomic_DNA"/>
</dbReference>
<feature type="compositionally biased region" description="Acidic residues" evidence="1">
    <location>
        <begin position="73"/>
        <end position="82"/>
    </location>
</feature>
<evidence type="ECO:0000313" key="2">
    <source>
        <dbReference type="EMBL" id="KAK3262002.1"/>
    </source>
</evidence>
<dbReference type="AlphaFoldDB" id="A0AAE0FLR2"/>
<proteinExistence type="predicted"/>
<reference evidence="2 3" key="1">
    <citation type="journal article" date="2015" name="Genome Biol. Evol.">
        <title>Comparative Genomics of a Bacterivorous Green Alga Reveals Evolutionary Causalities and Consequences of Phago-Mixotrophic Mode of Nutrition.</title>
        <authorList>
            <person name="Burns J.A."/>
            <person name="Paasch A."/>
            <person name="Narechania A."/>
            <person name="Kim E."/>
        </authorList>
    </citation>
    <scope>NUCLEOTIDE SEQUENCE [LARGE SCALE GENOMIC DNA]</scope>
    <source>
        <strain evidence="2 3">PLY_AMNH</strain>
    </source>
</reference>